<dbReference type="AlphaFoldDB" id="A0A517MI94"/>
<dbReference type="KEGG" id="rml:FF011L_33590"/>
<dbReference type="Proteomes" id="UP000320672">
    <property type="component" value="Chromosome"/>
</dbReference>
<gene>
    <name evidence="1" type="ORF">FF011L_33590</name>
</gene>
<organism evidence="1 2">
    <name type="scientific">Roseimaritima multifibrata</name>
    <dbReference type="NCBI Taxonomy" id="1930274"/>
    <lineage>
        <taxon>Bacteria</taxon>
        <taxon>Pseudomonadati</taxon>
        <taxon>Planctomycetota</taxon>
        <taxon>Planctomycetia</taxon>
        <taxon>Pirellulales</taxon>
        <taxon>Pirellulaceae</taxon>
        <taxon>Roseimaritima</taxon>
    </lineage>
</organism>
<keyword evidence="2" id="KW-1185">Reference proteome</keyword>
<accession>A0A517MI94</accession>
<evidence type="ECO:0000313" key="1">
    <source>
        <dbReference type="EMBL" id="QDS94580.1"/>
    </source>
</evidence>
<sequence>MRFRLPPSNADRCKFYRLGLASRSLTVALPVLPAAAGMVAARYISGATVHIPSTNRSRQFNPFSLVTSRDQPLAAKLVADGK</sequence>
<evidence type="ECO:0000313" key="2">
    <source>
        <dbReference type="Proteomes" id="UP000320672"/>
    </source>
</evidence>
<name>A0A517MI94_9BACT</name>
<reference evidence="1 2" key="1">
    <citation type="submission" date="2019-02" db="EMBL/GenBank/DDBJ databases">
        <title>Deep-cultivation of Planctomycetes and their phenomic and genomic characterization uncovers novel biology.</title>
        <authorList>
            <person name="Wiegand S."/>
            <person name="Jogler M."/>
            <person name="Boedeker C."/>
            <person name="Pinto D."/>
            <person name="Vollmers J."/>
            <person name="Rivas-Marin E."/>
            <person name="Kohn T."/>
            <person name="Peeters S.H."/>
            <person name="Heuer A."/>
            <person name="Rast P."/>
            <person name="Oberbeckmann S."/>
            <person name="Bunk B."/>
            <person name="Jeske O."/>
            <person name="Meyerdierks A."/>
            <person name="Storesund J.E."/>
            <person name="Kallscheuer N."/>
            <person name="Luecker S."/>
            <person name="Lage O.M."/>
            <person name="Pohl T."/>
            <person name="Merkel B.J."/>
            <person name="Hornburger P."/>
            <person name="Mueller R.-W."/>
            <person name="Bruemmer F."/>
            <person name="Labrenz M."/>
            <person name="Spormann A.M."/>
            <person name="Op den Camp H."/>
            <person name="Overmann J."/>
            <person name="Amann R."/>
            <person name="Jetten M.S.M."/>
            <person name="Mascher T."/>
            <person name="Medema M.H."/>
            <person name="Devos D.P."/>
            <person name="Kaster A.-K."/>
            <person name="Ovreas L."/>
            <person name="Rohde M."/>
            <person name="Galperin M.Y."/>
            <person name="Jogler C."/>
        </authorList>
    </citation>
    <scope>NUCLEOTIDE SEQUENCE [LARGE SCALE GENOMIC DNA]</scope>
    <source>
        <strain evidence="1 2">FF011L</strain>
    </source>
</reference>
<dbReference type="EMBL" id="CP036262">
    <property type="protein sequence ID" value="QDS94580.1"/>
    <property type="molecule type" value="Genomic_DNA"/>
</dbReference>
<proteinExistence type="predicted"/>
<protein>
    <submittedName>
        <fullName evidence="1">Uncharacterized protein</fullName>
    </submittedName>
</protein>